<dbReference type="Proteomes" id="UP000030754">
    <property type="component" value="Unassembled WGS sequence"/>
</dbReference>
<accession>U6MIY8</accession>
<evidence type="ECO:0000256" key="2">
    <source>
        <dbReference type="ARBA" id="ARBA00022803"/>
    </source>
</evidence>
<organism evidence="3 4">
    <name type="scientific">Eimeria necatrix</name>
    <dbReference type="NCBI Taxonomy" id="51315"/>
    <lineage>
        <taxon>Eukaryota</taxon>
        <taxon>Sar</taxon>
        <taxon>Alveolata</taxon>
        <taxon>Apicomplexa</taxon>
        <taxon>Conoidasida</taxon>
        <taxon>Coccidia</taxon>
        <taxon>Eucoccidiorida</taxon>
        <taxon>Eimeriorina</taxon>
        <taxon>Eimeriidae</taxon>
        <taxon>Eimeria</taxon>
    </lineage>
</organism>
<protein>
    <submittedName>
        <fullName evidence="3">Protein antigen, putative</fullName>
    </submittedName>
</protein>
<keyword evidence="4" id="KW-1185">Reference proteome</keyword>
<keyword evidence="2" id="KW-0802">TPR repeat</keyword>
<dbReference type="SMART" id="SM00028">
    <property type="entry name" value="TPR"/>
    <property type="match status" value="3"/>
</dbReference>
<name>U6MIY8_9EIME</name>
<sequence length="209" mass="23537">MEEAAQKAMAAFAEGNAETAQQILGSLDSPPVQFALQRTRELGNEAFRAGNYSSALQHYRDAIVALKHLMPSPEKAKTAQQQQNTWREQLQQLHSNCSACYAALSNYEEALSAARDCIKLNPKWTKGWYRAGKALYGKEDFEGALKTFMHAQRLQSGDEELASWAEKSKEQLQRQRRCMRFSVDYSRFQDVDLGDDDEALSCNCLGPFA</sequence>
<dbReference type="SUPFAM" id="SSF48452">
    <property type="entry name" value="TPR-like"/>
    <property type="match status" value="1"/>
</dbReference>
<dbReference type="GO" id="GO:0051879">
    <property type="term" value="F:Hsp90 protein binding"/>
    <property type="evidence" value="ECO:0007669"/>
    <property type="project" value="TreeGrafter"/>
</dbReference>
<dbReference type="PANTHER" id="PTHR22904:SF523">
    <property type="entry name" value="STRESS-INDUCED-PHOSPHOPROTEIN 1"/>
    <property type="match status" value="1"/>
</dbReference>
<dbReference type="InterPro" id="IPR011990">
    <property type="entry name" value="TPR-like_helical_dom_sf"/>
</dbReference>
<gene>
    <name evidence="3" type="ORF">ENH_00063020</name>
</gene>
<dbReference type="Pfam" id="PF13181">
    <property type="entry name" value="TPR_8"/>
    <property type="match status" value="2"/>
</dbReference>
<dbReference type="Gene3D" id="1.25.40.10">
    <property type="entry name" value="Tetratricopeptide repeat domain"/>
    <property type="match status" value="1"/>
</dbReference>
<reference evidence="3" key="2">
    <citation type="submission" date="2013-10" db="EMBL/GenBank/DDBJ databases">
        <authorList>
            <person name="Aslett M."/>
        </authorList>
    </citation>
    <scope>NUCLEOTIDE SEQUENCE [LARGE SCALE GENOMIC DNA]</scope>
    <source>
        <strain evidence="3">Houghton</strain>
    </source>
</reference>
<reference evidence="3" key="1">
    <citation type="submission" date="2013-10" db="EMBL/GenBank/DDBJ databases">
        <title>Genomic analysis of the causative agents of coccidiosis in chickens.</title>
        <authorList>
            <person name="Reid A.J."/>
            <person name="Blake D."/>
            <person name="Billington K."/>
            <person name="Browne H."/>
            <person name="Dunn M."/>
            <person name="Hung S."/>
            <person name="Kawahara F."/>
            <person name="Miranda-Saavedra D."/>
            <person name="Mourier T."/>
            <person name="Nagra H."/>
            <person name="Otto T.D."/>
            <person name="Rawlings N."/>
            <person name="Sanchez A."/>
            <person name="Sanders M."/>
            <person name="Subramaniam C."/>
            <person name="Tay Y."/>
            <person name="Dear P."/>
            <person name="Doerig C."/>
            <person name="Gruber A."/>
            <person name="Parkinson J."/>
            <person name="Shirley M."/>
            <person name="Wan K.L."/>
            <person name="Berriman M."/>
            <person name="Tomley F."/>
            <person name="Pain A."/>
        </authorList>
    </citation>
    <scope>NUCLEOTIDE SEQUENCE [LARGE SCALE GENOMIC DNA]</scope>
    <source>
        <strain evidence="3">Houghton</strain>
    </source>
</reference>
<keyword evidence="1" id="KW-0677">Repeat</keyword>
<dbReference type="InterPro" id="IPR019734">
    <property type="entry name" value="TPR_rpt"/>
</dbReference>
<evidence type="ECO:0000313" key="4">
    <source>
        <dbReference type="Proteomes" id="UP000030754"/>
    </source>
</evidence>
<dbReference type="AlphaFoldDB" id="U6MIY8"/>
<evidence type="ECO:0000256" key="1">
    <source>
        <dbReference type="ARBA" id="ARBA00022737"/>
    </source>
</evidence>
<dbReference type="RefSeq" id="XP_013432664.1">
    <property type="nucleotide sequence ID" value="XM_013577210.1"/>
</dbReference>
<dbReference type="VEuPathDB" id="ToxoDB:ENH_00063020"/>
<dbReference type="OrthoDB" id="2423701at2759"/>
<proteinExistence type="predicted"/>
<evidence type="ECO:0000313" key="3">
    <source>
        <dbReference type="EMBL" id="CDJ64197.1"/>
    </source>
</evidence>
<dbReference type="GeneID" id="25476440"/>
<dbReference type="PANTHER" id="PTHR22904">
    <property type="entry name" value="TPR REPEAT CONTAINING PROTEIN"/>
    <property type="match status" value="1"/>
</dbReference>
<dbReference type="EMBL" id="HG722917">
    <property type="protein sequence ID" value="CDJ64197.1"/>
    <property type="molecule type" value="Genomic_DNA"/>
</dbReference>